<keyword evidence="7" id="KW-0862">Zinc</keyword>
<accession>A0A219T5B0</accession>
<dbReference type="GO" id="GO:0051607">
    <property type="term" value="P:defense response to virus"/>
    <property type="evidence" value="ECO:0007669"/>
    <property type="project" value="TreeGrafter"/>
</dbReference>
<comment type="subcellular location">
    <subcellularLocation>
        <location evidence="2">Cytoplasm</location>
    </subcellularLocation>
</comment>
<dbReference type="PROSITE" id="PS00903">
    <property type="entry name" value="CYT_DCMP_DEAMINASES_1"/>
    <property type="match status" value="1"/>
</dbReference>
<reference evidence="11" key="1">
    <citation type="submission" date="2015-11" db="EMBL/GenBank/DDBJ databases">
        <title>Identification of APOBEC3 family in tree shrew (Tupaia belangeri) and its inhibitory effect on hepatitis B virus replication.</title>
        <authorList>
            <person name="Luo M."/>
        </authorList>
    </citation>
    <scope>NUCLEOTIDE SEQUENCE</scope>
    <source>
        <strain evidence="11">A3H</strain>
    </source>
</reference>
<proteinExistence type="evidence at transcript level"/>
<evidence type="ECO:0000313" key="11">
    <source>
        <dbReference type="EMBL" id="ANS54025.1"/>
    </source>
</evidence>
<evidence type="ECO:0000259" key="10">
    <source>
        <dbReference type="PROSITE" id="PS51747"/>
    </source>
</evidence>
<evidence type="ECO:0000256" key="2">
    <source>
        <dbReference type="ARBA" id="ARBA00004496"/>
    </source>
</evidence>
<dbReference type="Pfam" id="PF18772">
    <property type="entry name" value="APOBEC2"/>
    <property type="match status" value="1"/>
</dbReference>
<dbReference type="GO" id="GO:0016554">
    <property type="term" value="P:cytidine to uridine editing"/>
    <property type="evidence" value="ECO:0007669"/>
    <property type="project" value="TreeGrafter"/>
</dbReference>
<evidence type="ECO:0000256" key="7">
    <source>
        <dbReference type="ARBA" id="ARBA00022833"/>
    </source>
</evidence>
<keyword evidence="4" id="KW-0963">Cytoplasm</keyword>
<feature type="domain" description="CMP/dCMP-type deaminase" evidence="10">
    <location>
        <begin position="1"/>
        <end position="123"/>
    </location>
</feature>
<comment type="cofactor">
    <cofactor evidence="1">
        <name>Zn(2+)</name>
        <dbReference type="ChEBI" id="CHEBI:29105"/>
    </cofactor>
</comment>
<dbReference type="InterPro" id="IPR016192">
    <property type="entry name" value="APOBEC/CMP_deaminase_Zn-bd"/>
</dbReference>
<name>A0A219T5B0_TUPBE</name>
<dbReference type="InterPro" id="IPR002125">
    <property type="entry name" value="CMP_dCMP_dom"/>
</dbReference>
<evidence type="ECO:0000256" key="3">
    <source>
        <dbReference type="ARBA" id="ARBA00006576"/>
    </source>
</evidence>
<dbReference type="PANTHER" id="PTHR13857:SF43">
    <property type="entry name" value="DNA DC-DU-EDITING ENZYME APOBEC-3H"/>
    <property type="match status" value="1"/>
</dbReference>
<evidence type="ECO:0000256" key="8">
    <source>
        <dbReference type="ARBA" id="ARBA00029489"/>
    </source>
</evidence>
<dbReference type="EMBL" id="KU053488">
    <property type="protein sequence ID" value="ANS54025.1"/>
    <property type="molecule type" value="mRNA"/>
</dbReference>
<dbReference type="CDD" id="cd01283">
    <property type="entry name" value="cytidine_deaminase"/>
    <property type="match status" value="1"/>
</dbReference>
<organism evidence="11">
    <name type="scientific">Tupaia belangeri</name>
    <name type="common">Common tree shrew</name>
    <name type="synonym">Tupaia glis belangeri</name>
    <dbReference type="NCBI Taxonomy" id="37347"/>
    <lineage>
        <taxon>Eukaryota</taxon>
        <taxon>Metazoa</taxon>
        <taxon>Chordata</taxon>
        <taxon>Craniata</taxon>
        <taxon>Vertebrata</taxon>
        <taxon>Euteleostomi</taxon>
        <taxon>Mammalia</taxon>
        <taxon>Eutheria</taxon>
        <taxon>Euarchontoglires</taxon>
        <taxon>Scandentia</taxon>
        <taxon>Tupaiidae</taxon>
        <taxon>Tupaia</taxon>
    </lineage>
</organism>
<dbReference type="PROSITE" id="PS51747">
    <property type="entry name" value="CYT_DCMP_DEAMINASES_2"/>
    <property type="match status" value="1"/>
</dbReference>
<evidence type="ECO:0000256" key="4">
    <source>
        <dbReference type="ARBA" id="ARBA00022490"/>
    </source>
</evidence>
<dbReference type="InterPro" id="IPR016193">
    <property type="entry name" value="Cytidine_deaminase-like"/>
</dbReference>
<keyword evidence="6" id="KW-0378">Hydrolase</keyword>
<evidence type="ECO:0000256" key="6">
    <source>
        <dbReference type="ARBA" id="ARBA00022801"/>
    </source>
</evidence>
<dbReference type="InterPro" id="IPR050610">
    <property type="entry name" value="APOBEC_Cyt_Deaminase"/>
</dbReference>
<evidence type="ECO:0000256" key="5">
    <source>
        <dbReference type="ARBA" id="ARBA00022723"/>
    </source>
</evidence>
<dbReference type="SUPFAM" id="SSF53927">
    <property type="entry name" value="Cytidine deaminase-like"/>
    <property type="match status" value="1"/>
</dbReference>
<evidence type="ECO:0000256" key="9">
    <source>
        <dbReference type="ARBA" id="ARBA00049114"/>
    </source>
</evidence>
<keyword evidence="5" id="KW-0479">Metal-binding</keyword>
<comment type="catalytic activity">
    <reaction evidence="9">
        <text>a 2'-deoxycytidine in single-stranded DNA + H2O + H(+) = a 2'-deoxyuridine in single-stranded DNA + NH4(+)</text>
        <dbReference type="Rhea" id="RHEA:50948"/>
        <dbReference type="Rhea" id="RHEA-COMP:12846"/>
        <dbReference type="Rhea" id="RHEA-COMP:12847"/>
        <dbReference type="ChEBI" id="CHEBI:15377"/>
        <dbReference type="ChEBI" id="CHEBI:15378"/>
        <dbReference type="ChEBI" id="CHEBI:28938"/>
        <dbReference type="ChEBI" id="CHEBI:85452"/>
        <dbReference type="ChEBI" id="CHEBI:133902"/>
        <dbReference type="EC" id="3.5.4.38"/>
    </reaction>
</comment>
<evidence type="ECO:0000256" key="1">
    <source>
        <dbReference type="ARBA" id="ARBA00001947"/>
    </source>
</evidence>
<dbReference type="GO" id="GO:0004126">
    <property type="term" value="F:cytidine deaminase activity"/>
    <property type="evidence" value="ECO:0007669"/>
    <property type="project" value="TreeGrafter"/>
</dbReference>
<dbReference type="GO" id="GO:0000932">
    <property type="term" value="C:P-body"/>
    <property type="evidence" value="ECO:0007669"/>
    <property type="project" value="TreeGrafter"/>
</dbReference>
<dbReference type="Gene3D" id="3.40.140.10">
    <property type="entry name" value="Cytidine Deaminase, domain 2"/>
    <property type="match status" value="1"/>
</dbReference>
<dbReference type="GO" id="GO:0008270">
    <property type="term" value="F:zinc ion binding"/>
    <property type="evidence" value="ECO:0007669"/>
    <property type="project" value="InterPro"/>
</dbReference>
<dbReference type="PANTHER" id="PTHR13857">
    <property type="entry name" value="MRNA EDITING ENZYME"/>
    <property type="match status" value="1"/>
</dbReference>
<sequence length="205" mass="24246">MTLLKELVFSRQFNNQPRVPQPCFRRRTYLCYLLTGPVTDKGCLQNKKHRHAEVRFIAKIRSMSLDLDQKHQLTCYLTWSPCPSCAQELVTFMAESRHLNLQVFVSRLYFHWQRDFQQGLQLLDRSQIKLAVMNLREFTDCWKHFVAHEGQPLARWDKLEQYSEAIERRLARILTKPFSSLAHLEDSFRNLQLGSPSPSSPRNPR</sequence>
<dbReference type="GO" id="GO:0005634">
    <property type="term" value="C:nucleus"/>
    <property type="evidence" value="ECO:0007669"/>
    <property type="project" value="TreeGrafter"/>
</dbReference>
<dbReference type="GO" id="GO:0070383">
    <property type="term" value="P:DNA cytosine deamination"/>
    <property type="evidence" value="ECO:0007669"/>
    <property type="project" value="TreeGrafter"/>
</dbReference>
<dbReference type="GO" id="GO:0045869">
    <property type="term" value="P:negative regulation of single stranded viral RNA replication via double stranded DNA intermediate"/>
    <property type="evidence" value="ECO:0007669"/>
    <property type="project" value="TreeGrafter"/>
</dbReference>
<protein>
    <recommendedName>
        <fullName evidence="8">single-stranded DNA cytosine deaminase</fullName>
        <ecNumber evidence="8">3.5.4.38</ecNumber>
    </recommendedName>
</protein>
<dbReference type="GO" id="GO:0003723">
    <property type="term" value="F:RNA binding"/>
    <property type="evidence" value="ECO:0007669"/>
    <property type="project" value="TreeGrafter"/>
</dbReference>
<comment type="similarity">
    <text evidence="3">Belongs to the cytidine and deoxycytidylate deaminase family.</text>
</comment>
<dbReference type="EC" id="3.5.4.38" evidence="8"/>
<dbReference type="AlphaFoldDB" id="A0A219T5B0"/>